<feature type="binding site" evidence="11">
    <location>
        <position position="151"/>
    </location>
    <ligand>
        <name>S-adenosyl-L-methionine</name>
        <dbReference type="ChEBI" id="CHEBI:59789"/>
    </ligand>
</feature>
<dbReference type="STRING" id="229921.ADN01_06015"/>
<evidence type="ECO:0000313" key="13">
    <source>
        <dbReference type="EMBL" id="KPL85674.1"/>
    </source>
</evidence>
<reference evidence="12" key="1">
    <citation type="journal article" date="2015" name="Genome Announc.">
        <title>Draft Genome Sequences of Anaerolinea thermolimosa IMO-1, Bellilinea caldifistulae GOMI-1, Leptolinea tardivitalis YMTK-2, Levilinea saccharolytica KIBI-1, Longilinea arvoryzae KOME-1, Previously Described as Members of the Class Anaerolineae (Chloroflexi).</title>
        <authorList>
            <person name="Matsuura N."/>
            <person name="Tourlousse M.D."/>
            <person name="Ohashi A."/>
            <person name="Hugenholtz P."/>
            <person name="Sekiguchi Y."/>
        </authorList>
    </citation>
    <scope>NUCLEOTIDE SEQUENCE</scope>
    <source>
        <strain evidence="12">KIBI-1</strain>
    </source>
</reference>
<evidence type="ECO:0000256" key="1">
    <source>
        <dbReference type="ARBA" id="ARBA00001643"/>
    </source>
</evidence>
<dbReference type="Gene3D" id="3.40.50.150">
    <property type="entry name" value="Vaccinia Virus protein VP39"/>
    <property type="match status" value="1"/>
</dbReference>
<comment type="catalytic activity">
    <reaction evidence="1">
        <text>guanosine(1405) in 16S rRNA + S-adenosyl-L-methionine = N(7)-methylguanosine(1405) in 16S rRNA + S-adenosyl-L-homocysteine</text>
        <dbReference type="Rhea" id="RHEA:42772"/>
        <dbReference type="Rhea" id="RHEA-COMP:10225"/>
        <dbReference type="Rhea" id="RHEA-COMP:10226"/>
        <dbReference type="ChEBI" id="CHEBI:57856"/>
        <dbReference type="ChEBI" id="CHEBI:59789"/>
        <dbReference type="ChEBI" id="CHEBI:74269"/>
        <dbReference type="ChEBI" id="CHEBI:74480"/>
        <dbReference type="EC" id="2.1.1.179"/>
    </reaction>
</comment>
<name>A0A0M8JQ51_9CHLR</name>
<evidence type="ECO:0000256" key="2">
    <source>
        <dbReference type="ARBA" id="ARBA00005487"/>
    </source>
</evidence>
<feature type="binding site" evidence="11">
    <location>
        <begin position="97"/>
        <end position="103"/>
    </location>
    <ligand>
        <name>S-adenosyl-L-methionine</name>
        <dbReference type="ChEBI" id="CHEBI:59789"/>
    </ligand>
</feature>
<evidence type="ECO:0000313" key="12">
    <source>
        <dbReference type="EMBL" id="GAP19369.1"/>
    </source>
</evidence>
<keyword evidence="8 11" id="KW-0949">S-adenosyl-L-methionine</keyword>
<dbReference type="RefSeq" id="WP_062419654.1">
    <property type="nucleotide sequence ID" value="NZ_BBXZ01000174.1"/>
</dbReference>
<feature type="binding site" evidence="11">
    <location>
        <begin position="177"/>
        <end position="178"/>
    </location>
    <ligand>
        <name>S-adenosyl-L-methionine</name>
        <dbReference type="ChEBI" id="CHEBI:59789"/>
    </ligand>
</feature>
<evidence type="ECO:0000256" key="6">
    <source>
        <dbReference type="ARBA" id="ARBA00022603"/>
    </source>
</evidence>
<proteinExistence type="inferred from homology"/>
<dbReference type="InterPro" id="IPR029063">
    <property type="entry name" value="SAM-dependent_MTases_sf"/>
</dbReference>
<dbReference type="Proteomes" id="UP000050501">
    <property type="component" value="Unassembled WGS sequence"/>
</dbReference>
<dbReference type="EC" id="2.1.1.179" evidence="3"/>
<dbReference type="AlphaFoldDB" id="A0A0M8JQ51"/>
<reference evidence="13 14" key="2">
    <citation type="submission" date="2015-07" db="EMBL/GenBank/DDBJ databases">
        <title>Genome sequence of Levilinea saccharolytica DSM 16555.</title>
        <authorList>
            <person name="Hemp J."/>
            <person name="Ward L.M."/>
            <person name="Pace L.A."/>
            <person name="Fischer W.W."/>
        </authorList>
    </citation>
    <scope>NUCLEOTIDE SEQUENCE [LARGE SCALE GENOMIC DNA]</scope>
    <source>
        <strain evidence="13 14">KIBI-1</strain>
    </source>
</reference>
<sequence>MSRKFDLETLITAVSEGARYRGLHPGLVRRVSAQELAKGRGFKDTVKAVRSKLHQVGGAYQEDGLDFPRWSLEMDELAHDRQDEALRSFCRRVMASHVSTRERLPLLDAFFPTVLEGIGPLHSVCDLACGLNPLAAAWMPLAPDARYTACDIYTGLVDFLNAFFAHIDLTGEASLCDLVDGPPAAPVQAAFVLKTLPCLEQLDRDISLKLLQSLNAEHVIVSFPAQSLGGHGKGMRENYSARFEALIAGQNWQVRRFEFSTEVVYRLSR</sequence>
<feature type="binding site" evidence="11">
    <location>
        <position position="128"/>
    </location>
    <ligand>
        <name>S-adenosyl-L-methionine</name>
        <dbReference type="ChEBI" id="CHEBI:59789"/>
    </ligand>
</feature>
<keyword evidence="14" id="KW-1185">Reference proteome</keyword>
<dbReference type="EMBL" id="LGCM01000026">
    <property type="protein sequence ID" value="KPL85674.1"/>
    <property type="molecule type" value="Genomic_DNA"/>
</dbReference>
<evidence type="ECO:0000313" key="14">
    <source>
        <dbReference type="Proteomes" id="UP000050501"/>
    </source>
</evidence>
<evidence type="ECO:0000256" key="9">
    <source>
        <dbReference type="ARBA" id="ARBA00023251"/>
    </source>
</evidence>
<organism evidence="12">
    <name type="scientific">Levilinea saccharolytica</name>
    <dbReference type="NCBI Taxonomy" id="229921"/>
    <lineage>
        <taxon>Bacteria</taxon>
        <taxon>Bacillati</taxon>
        <taxon>Chloroflexota</taxon>
        <taxon>Anaerolineae</taxon>
        <taxon>Anaerolineales</taxon>
        <taxon>Anaerolineaceae</taxon>
        <taxon>Levilinea</taxon>
    </lineage>
</organism>
<evidence type="ECO:0000256" key="11">
    <source>
        <dbReference type="PIRSR" id="PIRSR015852-1"/>
    </source>
</evidence>
<dbReference type="InterPro" id="IPR010769">
    <property type="entry name" value="rRNA_MeTrfase_GmN_bac"/>
</dbReference>
<gene>
    <name evidence="13" type="ORF">ADN01_06015</name>
    <name evidence="12" type="ORF">LSAC_03271</name>
</gene>
<evidence type="ECO:0000256" key="4">
    <source>
        <dbReference type="ARBA" id="ARBA00015154"/>
    </source>
</evidence>
<protein>
    <recommendedName>
        <fullName evidence="4">16S rRNA (guanine(1405)-N(7))-methyltransferase</fullName>
        <ecNumber evidence="3">2.1.1.179</ecNumber>
    </recommendedName>
    <alternativeName>
        <fullName evidence="10">16S rRNA m7G1405 methyltransferase</fullName>
    </alternativeName>
</protein>
<dbReference type="GO" id="GO:0008649">
    <property type="term" value="F:rRNA methyltransferase activity"/>
    <property type="evidence" value="ECO:0007669"/>
    <property type="project" value="InterPro"/>
</dbReference>
<feature type="binding site" evidence="11">
    <location>
        <position position="193"/>
    </location>
    <ligand>
        <name>S-adenosyl-L-methionine</name>
        <dbReference type="ChEBI" id="CHEBI:59789"/>
    </ligand>
</feature>
<accession>A0A0M8JQ51</accession>
<dbReference type="InterPro" id="IPR025981">
    <property type="entry name" value="rRNA_MeTrfase"/>
</dbReference>
<evidence type="ECO:0000256" key="10">
    <source>
        <dbReference type="ARBA" id="ARBA00033062"/>
    </source>
</evidence>
<dbReference type="SUPFAM" id="SSF53335">
    <property type="entry name" value="S-adenosyl-L-methionine-dependent methyltransferases"/>
    <property type="match status" value="1"/>
</dbReference>
<evidence type="ECO:0000256" key="3">
    <source>
        <dbReference type="ARBA" id="ARBA00012300"/>
    </source>
</evidence>
<dbReference type="Pfam" id="PF07091">
    <property type="entry name" value="FmrO"/>
    <property type="match status" value="1"/>
</dbReference>
<dbReference type="EMBL" id="DF967975">
    <property type="protein sequence ID" value="GAP19369.1"/>
    <property type="molecule type" value="Genomic_DNA"/>
</dbReference>
<evidence type="ECO:0000256" key="8">
    <source>
        <dbReference type="ARBA" id="ARBA00022691"/>
    </source>
</evidence>
<keyword evidence="7 12" id="KW-0808">Transferase</keyword>
<dbReference type="Gene3D" id="1.10.8.10">
    <property type="entry name" value="DNA helicase RuvA subunit, C-terminal domain"/>
    <property type="match status" value="1"/>
</dbReference>
<dbReference type="PIRSF" id="PIRSF015852">
    <property type="entry name" value="RRNA_mtase_Grm"/>
    <property type="match status" value="1"/>
</dbReference>
<keyword evidence="5" id="KW-0698">rRNA processing</keyword>
<comment type="similarity">
    <text evidence="2">Belongs to the methyltransferase superfamily. Aminoglycoside resistance family.</text>
</comment>
<keyword evidence="6 12" id="KW-0489">Methyltransferase</keyword>
<dbReference type="OrthoDB" id="3352509at2"/>
<evidence type="ECO:0000256" key="5">
    <source>
        <dbReference type="ARBA" id="ARBA00022552"/>
    </source>
</evidence>
<evidence type="ECO:0000256" key="7">
    <source>
        <dbReference type="ARBA" id="ARBA00022679"/>
    </source>
</evidence>
<dbReference type="GO" id="GO:0046677">
    <property type="term" value="P:response to antibiotic"/>
    <property type="evidence" value="ECO:0007669"/>
    <property type="project" value="UniProtKB-KW"/>
</dbReference>
<keyword evidence="9" id="KW-0046">Antibiotic resistance</keyword>